<gene>
    <name evidence="1" type="ORF">RUMCAL_00533</name>
</gene>
<accession>U2KXU4</accession>
<reference evidence="1 2" key="1">
    <citation type="submission" date="2013-07" db="EMBL/GenBank/DDBJ databases">
        <authorList>
            <person name="Weinstock G."/>
            <person name="Sodergren E."/>
            <person name="Wylie T."/>
            <person name="Fulton L."/>
            <person name="Fulton R."/>
            <person name="Fronick C."/>
            <person name="O'Laughlin M."/>
            <person name="Godfrey J."/>
            <person name="Miner T."/>
            <person name="Herter B."/>
            <person name="Appelbaum E."/>
            <person name="Cordes M."/>
            <person name="Lek S."/>
            <person name="Wollam A."/>
            <person name="Pepin K.H."/>
            <person name="Palsikar V.B."/>
            <person name="Mitreva M."/>
            <person name="Wilson R.K."/>
        </authorList>
    </citation>
    <scope>NUCLEOTIDE SEQUENCE [LARGE SCALE GENOMIC DNA]</scope>
    <source>
        <strain evidence="1 2">ATCC 27760</strain>
    </source>
</reference>
<organism evidence="1 2">
    <name type="scientific">Ruminococcus callidus ATCC 27760</name>
    <dbReference type="NCBI Taxonomy" id="411473"/>
    <lineage>
        <taxon>Bacteria</taxon>
        <taxon>Bacillati</taxon>
        <taxon>Bacillota</taxon>
        <taxon>Clostridia</taxon>
        <taxon>Eubacteriales</taxon>
        <taxon>Oscillospiraceae</taxon>
        <taxon>Ruminococcus</taxon>
    </lineage>
</organism>
<dbReference type="EMBL" id="AWVF01000053">
    <property type="protein sequence ID" value="ERJ97092.1"/>
    <property type="molecule type" value="Genomic_DNA"/>
</dbReference>
<dbReference type="HOGENOM" id="CLU_3065903_0_0_9"/>
<protein>
    <submittedName>
        <fullName evidence="1">Uncharacterized protein</fullName>
    </submittedName>
</protein>
<keyword evidence="2" id="KW-1185">Reference proteome</keyword>
<name>U2KXU4_9FIRM</name>
<proteinExistence type="predicted"/>
<sequence>MREGLYGMPIGAGNCKSLCSSVQHMSFRQIFLLNFVKYPCNTTVFLRIFSLSA</sequence>
<dbReference type="Proteomes" id="UP000016662">
    <property type="component" value="Unassembled WGS sequence"/>
</dbReference>
<dbReference type="PATRIC" id="fig|411473.3.peg.409"/>
<evidence type="ECO:0000313" key="1">
    <source>
        <dbReference type="EMBL" id="ERJ97092.1"/>
    </source>
</evidence>
<evidence type="ECO:0000313" key="2">
    <source>
        <dbReference type="Proteomes" id="UP000016662"/>
    </source>
</evidence>
<comment type="caution">
    <text evidence="1">The sequence shown here is derived from an EMBL/GenBank/DDBJ whole genome shotgun (WGS) entry which is preliminary data.</text>
</comment>
<dbReference type="AlphaFoldDB" id="U2KXU4"/>